<dbReference type="SUPFAM" id="SSF51905">
    <property type="entry name" value="FAD/NAD(P)-binding domain"/>
    <property type="match status" value="2"/>
</dbReference>
<dbReference type="InterPro" id="IPR038732">
    <property type="entry name" value="HpyO/CreE_NAD-binding"/>
</dbReference>
<dbReference type="PANTHER" id="PTHR40254:SF1">
    <property type="entry name" value="BLR0577 PROTEIN"/>
    <property type="match status" value="1"/>
</dbReference>
<protein>
    <submittedName>
        <fullName evidence="2">NAD(P)/FAD-binding protein YdhS</fullName>
    </submittedName>
</protein>
<dbReference type="EMBL" id="JAAATY010000041">
    <property type="protein sequence ID" value="NRN70585.1"/>
    <property type="molecule type" value="Genomic_DNA"/>
</dbReference>
<evidence type="ECO:0000313" key="2">
    <source>
        <dbReference type="EMBL" id="NRN70585.1"/>
    </source>
</evidence>
<accession>A0ABX2FGT3</accession>
<dbReference type="InterPro" id="IPR052189">
    <property type="entry name" value="L-asp_N-monooxygenase_NS-form"/>
</dbReference>
<feature type="domain" description="FAD-dependent urate hydroxylase HpyO/Asp monooxygenase CreE-like FAD/NAD(P)-binding" evidence="1">
    <location>
        <begin position="35"/>
        <end position="163"/>
    </location>
</feature>
<dbReference type="InterPro" id="IPR036188">
    <property type="entry name" value="FAD/NAD-bd_sf"/>
</dbReference>
<dbReference type="RefSeq" id="WP_246368027.1">
    <property type="nucleotide sequence ID" value="NZ_CBCSGW010000030.1"/>
</dbReference>
<keyword evidence="3" id="KW-1185">Reference proteome</keyword>
<evidence type="ECO:0000259" key="1">
    <source>
        <dbReference type="Pfam" id="PF13454"/>
    </source>
</evidence>
<comment type="caution">
    <text evidence="2">The sequence shown here is derived from an EMBL/GenBank/DDBJ whole genome shotgun (WGS) entry which is preliminary data.</text>
</comment>
<dbReference type="Proteomes" id="UP000763557">
    <property type="component" value="Unassembled WGS sequence"/>
</dbReference>
<dbReference type="PANTHER" id="PTHR40254">
    <property type="entry name" value="BLR0577 PROTEIN"/>
    <property type="match status" value="1"/>
</dbReference>
<name>A0ABX2FGT3_9PSEU</name>
<dbReference type="Pfam" id="PF13454">
    <property type="entry name" value="NAD_binding_9"/>
    <property type="match status" value="1"/>
</dbReference>
<organism evidence="2 3">
    <name type="scientific">Kibdelosporangium persicum</name>
    <dbReference type="NCBI Taxonomy" id="2698649"/>
    <lineage>
        <taxon>Bacteria</taxon>
        <taxon>Bacillati</taxon>
        <taxon>Actinomycetota</taxon>
        <taxon>Actinomycetes</taxon>
        <taxon>Pseudonocardiales</taxon>
        <taxon>Pseudonocardiaceae</taxon>
        <taxon>Kibdelosporangium</taxon>
    </lineage>
</organism>
<gene>
    <name evidence="2" type="ORF">GC106_78560</name>
</gene>
<proteinExistence type="predicted"/>
<dbReference type="Gene3D" id="3.50.50.60">
    <property type="entry name" value="FAD/NAD(P)-binding domain"/>
    <property type="match status" value="1"/>
</dbReference>
<sequence>MTSIFVFDTTVDNPENGGWNRPPARVNLSGMRIGIIGAGAAGVSVLDALSLAEPTPSGITVFESSPWMWRGRAYQPDLEAVRVNAPPALMSIRHGDREHYWRWLADREGYLDTSLGVPIVPRAVYGEYLEATALTAIRRLRERGTEVKVVNDRVTDYSALQTTMDHVLVCVGGGTPSDHYGLSGREGFVLEPYPLARTLDGVPTDSHVVVIGSGLTAVDIAVALAATGHSGPITLLSRNGVLPSVQQTPVKLEFQHLIAENLPGTFDGLASLLRAELATHGQDLAPLAGEITRTEDPVERLRRQLSEVDSDYLGRRMLAVGIHTLGPAAWRRLPDADRDMLRTGHFRAITSLASPMVPVNAEIVLRLLDSGQLRLLAGIPGIEATSRGFHISGSGELTADVVLNAVNPDSGATGPVHVLGSDPADTTFVVPSVPTVAASASAAVAKICGQVRHTG</sequence>
<evidence type="ECO:0000313" key="3">
    <source>
        <dbReference type="Proteomes" id="UP000763557"/>
    </source>
</evidence>
<reference evidence="2 3" key="1">
    <citation type="submission" date="2020-01" db="EMBL/GenBank/DDBJ databases">
        <title>Kibdelosporangium persica a novel Actinomycetes from a hot desert in Iran.</title>
        <authorList>
            <person name="Safaei N."/>
            <person name="Zaburannyi N."/>
            <person name="Mueller R."/>
            <person name="Wink J."/>
        </authorList>
    </citation>
    <scope>NUCLEOTIDE SEQUENCE [LARGE SCALE GENOMIC DNA]</scope>
    <source>
        <strain evidence="2 3">4NS15</strain>
    </source>
</reference>